<sequence>MTSLSSFQSKVDIGTLFERLLACIGGILSGPTVFGGLVALIALRLALRPKSILQDIDGPPAESWLYGNMLQLMFPPSGSFGTYDFPWQERYGFLYRFKGCFGENRLMVSDATALHHMLHNPTLFMHGPVIDNASHLVHGSKAIVTYHDHNHKRLRSVLNTGFTAGVVRGYEPLIRERARIIGRRGRHGATSTLPPLVTEGRRLSHHRL</sequence>
<evidence type="ECO:0008006" key="5">
    <source>
        <dbReference type="Google" id="ProtNLM"/>
    </source>
</evidence>
<evidence type="ECO:0000256" key="2">
    <source>
        <dbReference type="SAM" id="Phobius"/>
    </source>
</evidence>
<accession>A0ABQ0L5J9</accession>
<proteinExistence type="predicted"/>
<organism evidence="3 4">
    <name type="scientific">Mycena chlorophos</name>
    <name type="common">Agaric fungus</name>
    <name type="synonym">Agaricus chlorophos</name>
    <dbReference type="NCBI Taxonomy" id="658473"/>
    <lineage>
        <taxon>Eukaryota</taxon>
        <taxon>Fungi</taxon>
        <taxon>Dikarya</taxon>
        <taxon>Basidiomycota</taxon>
        <taxon>Agaricomycotina</taxon>
        <taxon>Agaricomycetes</taxon>
        <taxon>Agaricomycetidae</taxon>
        <taxon>Agaricales</taxon>
        <taxon>Marasmiineae</taxon>
        <taxon>Mycenaceae</taxon>
        <taxon>Mycena</taxon>
    </lineage>
</organism>
<name>A0ABQ0L5J9_MYCCL</name>
<evidence type="ECO:0000256" key="1">
    <source>
        <dbReference type="SAM" id="MobiDB-lite"/>
    </source>
</evidence>
<dbReference type="SUPFAM" id="SSF48264">
    <property type="entry name" value="Cytochrome P450"/>
    <property type="match status" value="1"/>
</dbReference>
<keyword evidence="2" id="KW-0812">Transmembrane</keyword>
<evidence type="ECO:0000313" key="4">
    <source>
        <dbReference type="Proteomes" id="UP000815677"/>
    </source>
</evidence>
<gene>
    <name evidence="3" type="ORF">MCHLO_03937</name>
</gene>
<keyword evidence="2" id="KW-1133">Transmembrane helix</keyword>
<dbReference type="InterPro" id="IPR036396">
    <property type="entry name" value="Cyt_P450_sf"/>
</dbReference>
<dbReference type="Gene3D" id="1.10.630.10">
    <property type="entry name" value="Cytochrome P450"/>
    <property type="match status" value="1"/>
</dbReference>
<feature type="region of interest" description="Disordered" evidence="1">
    <location>
        <begin position="185"/>
        <end position="208"/>
    </location>
</feature>
<reference evidence="3" key="1">
    <citation type="submission" date="2014-09" db="EMBL/GenBank/DDBJ databases">
        <title>Genome sequence of the luminous mushroom Mycena chlorophos for searching fungal bioluminescence genes.</title>
        <authorList>
            <person name="Tanaka Y."/>
            <person name="Kasuga D."/>
            <person name="Oba Y."/>
            <person name="Hase S."/>
            <person name="Sato K."/>
            <person name="Oba Y."/>
            <person name="Sakakibara Y."/>
        </authorList>
    </citation>
    <scope>NUCLEOTIDE SEQUENCE</scope>
</reference>
<feature type="transmembrane region" description="Helical" evidence="2">
    <location>
        <begin position="20"/>
        <end position="43"/>
    </location>
</feature>
<keyword evidence="4" id="KW-1185">Reference proteome</keyword>
<evidence type="ECO:0000313" key="3">
    <source>
        <dbReference type="EMBL" id="GAT46405.1"/>
    </source>
</evidence>
<dbReference type="EMBL" id="DF842472">
    <property type="protein sequence ID" value="GAT46405.1"/>
    <property type="molecule type" value="Genomic_DNA"/>
</dbReference>
<dbReference type="Proteomes" id="UP000815677">
    <property type="component" value="Unassembled WGS sequence"/>
</dbReference>
<protein>
    <recommendedName>
        <fullName evidence="5">Cytochrome P450</fullName>
    </recommendedName>
</protein>
<keyword evidence="2" id="KW-0472">Membrane</keyword>